<dbReference type="Proteomes" id="UP000283644">
    <property type="component" value="Unassembled WGS sequence"/>
</dbReference>
<dbReference type="InterPro" id="IPR042099">
    <property type="entry name" value="ANL_N_sf"/>
</dbReference>
<evidence type="ECO:0000259" key="3">
    <source>
        <dbReference type="PROSITE" id="PS51426"/>
    </source>
</evidence>
<dbReference type="Pfam" id="PF13193">
    <property type="entry name" value="AMP-binding_C"/>
    <property type="match status" value="1"/>
</dbReference>
<comment type="similarity">
    <text evidence="1">Belongs to the ATP-dependent AMP-binding enzyme family.</text>
</comment>
<dbReference type="InterPro" id="IPR025110">
    <property type="entry name" value="AMP-bd_C"/>
</dbReference>
<evidence type="ECO:0000313" key="4">
    <source>
        <dbReference type="EMBL" id="RHW28332.1"/>
    </source>
</evidence>
<dbReference type="InterPro" id="IPR000873">
    <property type="entry name" value="AMP-dep_synth/lig_dom"/>
</dbReference>
<dbReference type="Pfam" id="PF00501">
    <property type="entry name" value="AMP-binding"/>
    <property type="match status" value="1"/>
</dbReference>
<dbReference type="GO" id="GO:0006631">
    <property type="term" value="P:fatty acid metabolic process"/>
    <property type="evidence" value="ECO:0007669"/>
    <property type="project" value="TreeGrafter"/>
</dbReference>
<dbReference type="PROSITE" id="PS51426">
    <property type="entry name" value="ABL"/>
    <property type="match status" value="1"/>
</dbReference>
<dbReference type="FunFam" id="3.30.300.30:FF:000008">
    <property type="entry name" value="2,3-dihydroxybenzoate-AMP ligase"/>
    <property type="match status" value="1"/>
</dbReference>
<organism evidence="4 5">
    <name type="scientific">Nocardioides immobilis</name>
    <dbReference type="NCBI Taxonomy" id="2049295"/>
    <lineage>
        <taxon>Bacteria</taxon>
        <taxon>Bacillati</taxon>
        <taxon>Actinomycetota</taxon>
        <taxon>Actinomycetes</taxon>
        <taxon>Propionibacteriales</taxon>
        <taxon>Nocardioidaceae</taxon>
        <taxon>Nocardioides</taxon>
    </lineage>
</organism>
<dbReference type="Gene3D" id="3.30.300.30">
    <property type="match status" value="1"/>
</dbReference>
<dbReference type="EMBL" id="QXGH01000010">
    <property type="protein sequence ID" value="RHW28332.1"/>
    <property type="molecule type" value="Genomic_DNA"/>
</dbReference>
<dbReference type="SUPFAM" id="SSF56801">
    <property type="entry name" value="Acetyl-CoA synthetase-like"/>
    <property type="match status" value="1"/>
</dbReference>
<dbReference type="GO" id="GO:0005524">
    <property type="term" value="F:ATP binding"/>
    <property type="evidence" value="ECO:0007669"/>
    <property type="project" value="InterPro"/>
</dbReference>
<dbReference type="AlphaFoldDB" id="A0A417Y6J3"/>
<dbReference type="GO" id="GO:0031956">
    <property type="term" value="F:medium-chain fatty acid-CoA ligase activity"/>
    <property type="evidence" value="ECO:0007669"/>
    <property type="project" value="TreeGrafter"/>
</dbReference>
<evidence type="ECO:0000313" key="5">
    <source>
        <dbReference type="Proteomes" id="UP000283644"/>
    </source>
</evidence>
<dbReference type="PANTHER" id="PTHR43201">
    <property type="entry name" value="ACYL-COA SYNTHETASE"/>
    <property type="match status" value="1"/>
</dbReference>
<keyword evidence="2 4" id="KW-0436">Ligase</keyword>
<name>A0A417Y6J3_9ACTN</name>
<dbReference type="PANTHER" id="PTHR43201:SF32">
    <property type="entry name" value="2-SUCCINYLBENZOATE--COA LIGASE, CHLOROPLASTIC_PEROXISOMAL"/>
    <property type="match status" value="1"/>
</dbReference>
<dbReference type="OrthoDB" id="9803968at2"/>
<dbReference type="GO" id="GO:0005886">
    <property type="term" value="C:plasma membrane"/>
    <property type="evidence" value="ECO:0007669"/>
    <property type="project" value="InterPro"/>
</dbReference>
<evidence type="ECO:0000256" key="2">
    <source>
        <dbReference type="ARBA" id="ARBA00022598"/>
    </source>
</evidence>
<dbReference type="GO" id="GO:0004673">
    <property type="term" value="F:protein histidine kinase activity"/>
    <property type="evidence" value="ECO:0007669"/>
    <property type="project" value="InterPro"/>
</dbReference>
<comment type="caution">
    <text evidence="4">The sequence shown here is derived from an EMBL/GenBank/DDBJ whole genome shotgun (WGS) entry which is preliminary data.</text>
</comment>
<dbReference type="RefSeq" id="WP_118923254.1">
    <property type="nucleotide sequence ID" value="NZ_QXGH01000010.1"/>
</dbReference>
<gene>
    <name evidence="4" type="ORF">D0Z08_05000</name>
</gene>
<keyword evidence="5" id="KW-1185">Reference proteome</keyword>
<dbReference type="GO" id="GO:0000160">
    <property type="term" value="P:phosphorelay signal transduction system"/>
    <property type="evidence" value="ECO:0007669"/>
    <property type="project" value="InterPro"/>
</dbReference>
<dbReference type="InterPro" id="IPR019017">
    <property type="entry name" value="Sig_transdc_His_kin_a/b-loop_C"/>
</dbReference>
<evidence type="ECO:0000256" key="1">
    <source>
        <dbReference type="ARBA" id="ARBA00006432"/>
    </source>
</evidence>
<dbReference type="Gene3D" id="3.40.50.12780">
    <property type="entry name" value="N-terminal domain of ligase-like"/>
    <property type="match status" value="1"/>
</dbReference>
<accession>A0A417Y6J3</accession>
<sequence length="512" mass="55362">MKAAEELERPVASLAELLRRRATESQSATALRTDAGAITYAELDARADRVAAALCASGLPAGARVGFLDRNSPICVELLFGVARAGMVLVPLNWRLSPSELAEIVTDAGISLLVAGREFLSLVAGHDGTDESQTLGDWLDGRGDAPPCLSPDPERVVVQIYTSGTTGRFKGVMLADAAMTAHLGELATVLGYNSSSVNLTATPMFHVAGICSVLLGLVHGGQTVLLRDVDLDVLARALPLYRITHAFLVPTVVAGLLDRQPAIDWTHLETVMYGASVISTPLLQRALREIGCSFIQVYGLTESRGSSTVLPPEAHDPDRPALLGSCGRPLPWVEIRVVDPETGEDVTPGRTGELWIRSPHNMAGYWNAPEATNEVIVDDGWLRTGDAGHVDDEGWYYIDDRLKDLIVSGGENIYPAEIERLLDGREDVASVAVIGIPHERWGETPAALIVPRDVGSPPSAEELIGFCRTHLAHYKCPTVIEFVAELPRNSIGKVLKGELRKHYWQGYDRRIN</sequence>
<protein>
    <submittedName>
        <fullName evidence="4">Fatty acid--CoA ligase</fullName>
    </submittedName>
</protein>
<dbReference type="InterPro" id="IPR045851">
    <property type="entry name" value="AMP-bd_C_sf"/>
</dbReference>
<dbReference type="GO" id="GO:0006355">
    <property type="term" value="P:regulation of DNA-templated transcription"/>
    <property type="evidence" value="ECO:0007669"/>
    <property type="project" value="InterPro"/>
</dbReference>
<feature type="domain" description="ABL" evidence="3">
    <location>
        <begin position="61"/>
        <end position="162"/>
    </location>
</feature>
<reference evidence="4 5" key="1">
    <citation type="submission" date="2018-09" db="EMBL/GenBank/DDBJ databases">
        <title>Genome sequencing of Nocardioides immobilis CCTCC AB 2017083 for comparison to Nocardioides silvaticus.</title>
        <authorList>
            <person name="Li C."/>
            <person name="Wang G."/>
        </authorList>
    </citation>
    <scope>NUCLEOTIDE SEQUENCE [LARGE SCALE GENOMIC DNA]</scope>
    <source>
        <strain evidence="4 5">CCTCC AB 2017083</strain>
    </source>
</reference>
<proteinExistence type="inferred from homology"/>